<reference evidence="2 3" key="1">
    <citation type="submission" date="2015-10" db="EMBL/GenBank/DDBJ databases">
        <title>Mycobacterium gordonae draft genome assembly.</title>
        <authorList>
            <person name="Ustinova V."/>
            <person name="Smirnova T."/>
            <person name="Blagodatskikh K."/>
            <person name="Varlamov D."/>
            <person name="Larionova E."/>
            <person name="Chernousova L."/>
        </authorList>
    </citation>
    <scope>NUCLEOTIDE SEQUENCE [LARGE SCALE GENOMIC DNA]</scope>
    <source>
        <strain evidence="2 3">CTRI 14-8773</strain>
    </source>
</reference>
<dbReference type="RefSeq" id="WP_055578868.1">
    <property type="nucleotide sequence ID" value="NZ_LKTM01000223.1"/>
</dbReference>
<accession>A0A0Q2RSZ3</accession>
<proteinExistence type="predicted"/>
<feature type="chain" id="PRO_5006196405" description="DUF3060 domain-containing protein" evidence="1">
    <location>
        <begin position="30"/>
        <end position="124"/>
    </location>
</feature>
<gene>
    <name evidence="2" type="ORF">AO501_03435</name>
</gene>
<dbReference type="OrthoDB" id="4762072at2"/>
<dbReference type="STRING" id="1778.A9W97_28740"/>
<keyword evidence="1" id="KW-0732">Signal</keyword>
<feature type="signal peptide" evidence="1">
    <location>
        <begin position="1"/>
        <end position="29"/>
    </location>
</feature>
<evidence type="ECO:0008006" key="4">
    <source>
        <dbReference type="Google" id="ProtNLM"/>
    </source>
</evidence>
<evidence type="ECO:0000313" key="3">
    <source>
        <dbReference type="Proteomes" id="UP000051677"/>
    </source>
</evidence>
<dbReference type="AlphaFoldDB" id="A0A0Q2RSZ3"/>
<evidence type="ECO:0000256" key="1">
    <source>
        <dbReference type="SAM" id="SignalP"/>
    </source>
</evidence>
<sequence>MKWTTVGTLAVCAASVVAIPVAPAPAAHAKNGDTHVTGQGVETTIDCGDATLIVNGTNNIVTALGSCWAVTMMGTGNTVIADTVVNDITVYGYDGTVFYKNGDPVIWDRGRELGMVNRIQRVGP</sequence>
<organism evidence="2 3">
    <name type="scientific">Mycobacterium gordonae</name>
    <dbReference type="NCBI Taxonomy" id="1778"/>
    <lineage>
        <taxon>Bacteria</taxon>
        <taxon>Bacillati</taxon>
        <taxon>Actinomycetota</taxon>
        <taxon>Actinomycetes</taxon>
        <taxon>Mycobacteriales</taxon>
        <taxon>Mycobacteriaceae</taxon>
        <taxon>Mycobacterium</taxon>
    </lineage>
</organism>
<dbReference type="EMBL" id="LKTM01000223">
    <property type="protein sequence ID" value="KQH78411.1"/>
    <property type="molecule type" value="Genomic_DNA"/>
</dbReference>
<dbReference type="Pfam" id="PF11259">
    <property type="entry name" value="DUF3060"/>
    <property type="match status" value="1"/>
</dbReference>
<evidence type="ECO:0000313" key="2">
    <source>
        <dbReference type="EMBL" id="KQH78411.1"/>
    </source>
</evidence>
<comment type="caution">
    <text evidence="2">The sequence shown here is derived from an EMBL/GenBank/DDBJ whole genome shotgun (WGS) entry which is preliminary data.</text>
</comment>
<name>A0A0Q2RSZ3_MYCGO</name>
<dbReference type="InterPro" id="IPR021417">
    <property type="entry name" value="DUF3060"/>
</dbReference>
<protein>
    <recommendedName>
        <fullName evidence="4">DUF3060 domain-containing protein</fullName>
    </recommendedName>
</protein>
<dbReference type="Proteomes" id="UP000051677">
    <property type="component" value="Unassembled WGS sequence"/>
</dbReference>